<comment type="caution">
    <text evidence="2">The sequence shown here is derived from an EMBL/GenBank/DDBJ whole genome shotgun (WGS) entry which is preliminary data.</text>
</comment>
<feature type="transmembrane region" description="Helical" evidence="1">
    <location>
        <begin position="118"/>
        <end position="136"/>
    </location>
</feature>
<organism evidence="2 3">
    <name type="scientific">Bacillus cereus</name>
    <dbReference type="NCBI Taxonomy" id="1396"/>
    <lineage>
        <taxon>Bacteria</taxon>
        <taxon>Bacillati</taxon>
        <taxon>Bacillota</taxon>
        <taxon>Bacilli</taxon>
        <taxon>Bacillales</taxon>
        <taxon>Bacillaceae</taxon>
        <taxon>Bacillus</taxon>
        <taxon>Bacillus cereus group</taxon>
    </lineage>
</organism>
<feature type="transmembrane region" description="Helical" evidence="1">
    <location>
        <begin position="253"/>
        <end position="273"/>
    </location>
</feature>
<proteinExistence type="predicted"/>
<feature type="transmembrane region" description="Helical" evidence="1">
    <location>
        <begin position="12"/>
        <end position="33"/>
    </location>
</feature>
<dbReference type="EMBL" id="WBPB01000027">
    <property type="protein sequence ID" value="KAB2498163.1"/>
    <property type="molecule type" value="Genomic_DNA"/>
</dbReference>
<evidence type="ECO:0008006" key="4">
    <source>
        <dbReference type="Google" id="ProtNLM"/>
    </source>
</evidence>
<keyword evidence="1" id="KW-0472">Membrane</keyword>
<evidence type="ECO:0000313" key="2">
    <source>
        <dbReference type="EMBL" id="KAB2498163.1"/>
    </source>
</evidence>
<reference evidence="2 3" key="1">
    <citation type="submission" date="2019-10" db="EMBL/GenBank/DDBJ databases">
        <title>Bacillus from the desert of Cuatro Cinegas, Coahuila.</title>
        <authorList>
            <person name="Olmedo-Alvarez G."/>
            <person name="Saldana S."/>
            <person name="Barcelo D."/>
        </authorList>
    </citation>
    <scope>NUCLEOTIDE SEQUENCE [LARGE SCALE GENOMIC DNA]</scope>
    <source>
        <strain evidence="2 3">CH101a_3T</strain>
    </source>
</reference>
<evidence type="ECO:0000256" key="1">
    <source>
        <dbReference type="SAM" id="Phobius"/>
    </source>
</evidence>
<accession>A0AB34D9B4</accession>
<dbReference type="RefSeq" id="WP_151639793.1">
    <property type="nucleotide sequence ID" value="NZ_JAXDEN010000017.1"/>
</dbReference>
<feature type="transmembrane region" description="Helical" evidence="1">
    <location>
        <begin position="307"/>
        <end position="325"/>
    </location>
</feature>
<keyword evidence="1" id="KW-1133">Transmembrane helix</keyword>
<dbReference type="Proteomes" id="UP000477920">
    <property type="component" value="Unassembled WGS sequence"/>
</dbReference>
<protein>
    <recommendedName>
        <fullName evidence="4">ABC transporter permease</fullName>
    </recommendedName>
</protein>
<feature type="transmembrane region" description="Helical" evidence="1">
    <location>
        <begin position="65"/>
        <end position="87"/>
    </location>
</feature>
<sequence length="400" mass="46563">MQQKKKSHKIIAIFYEILINTIQFIFNKIVLYIQKQQYQNFYVLASMFVFLNMILVIFLPHILGFISSLIFTLILFYMIIRALANLLSQWKNIRELKHYNIFDDTIDLSAKSIIIKQFLSILYGCLFILTGIYIWINELTLINPSFIKVYNCIFIILISLMIASTVYILSYKYSSIRATLLFVAVLPIISVFLSSTILQEFIKLFEPVTSIEVNINFLRSNFFIGTSTIIISVLVQIIIVFVRPPYKLKSTHLAFIIVNVFCTISTLIIFIFINDFAVYIHEKMVSANISNIPTDAINDWLTKTIKIILLPYALGTGIGITFIVIRQHIFNKRAEKLFLNIMDTLVQKNELLLSDMDRQELFSKIKKCCYFGGFQFKMHFLGNTILRNFIDEMHITSEKK</sequence>
<dbReference type="AlphaFoldDB" id="A0AB34D9B4"/>
<gene>
    <name evidence="2" type="ORF">F8158_12820</name>
</gene>
<feature type="transmembrane region" description="Helical" evidence="1">
    <location>
        <begin position="222"/>
        <end position="241"/>
    </location>
</feature>
<feature type="transmembrane region" description="Helical" evidence="1">
    <location>
        <begin position="148"/>
        <end position="169"/>
    </location>
</feature>
<feature type="transmembrane region" description="Helical" evidence="1">
    <location>
        <begin position="40"/>
        <end position="59"/>
    </location>
</feature>
<feature type="transmembrane region" description="Helical" evidence="1">
    <location>
        <begin position="181"/>
        <end position="202"/>
    </location>
</feature>
<evidence type="ECO:0000313" key="3">
    <source>
        <dbReference type="Proteomes" id="UP000477920"/>
    </source>
</evidence>
<keyword evidence="1" id="KW-0812">Transmembrane</keyword>
<name>A0AB34D9B4_BACCE</name>